<dbReference type="Proteomes" id="UP000245768">
    <property type="component" value="Unassembled WGS sequence"/>
</dbReference>
<evidence type="ECO:0000256" key="1">
    <source>
        <dbReference type="SAM" id="MobiDB-lite"/>
    </source>
</evidence>
<evidence type="ECO:0000313" key="3">
    <source>
        <dbReference type="Proteomes" id="UP000245768"/>
    </source>
</evidence>
<protein>
    <submittedName>
        <fullName evidence="2">Uncharacterized protein</fullName>
    </submittedName>
</protein>
<feature type="compositionally biased region" description="Basic and acidic residues" evidence="1">
    <location>
        <begin position="111"/>
        <end position="129"/>
    </location>
</feature>
<reference evidence="2" key="1">
    <citation type="journal article" date="2018" name="Mol. Biol. Evol.">
        <title>Broad Genomic Sampling Reveals a Smut Pathogenic Ancestry of the Fungal Clade Ustilaginomycotina.</title>
        <authorList>
            <person name="Kijpornyongpan T."/>
            <person name="Mondo S.J."/>
            <person name="Barry K."/>
            <person name="Sandor L."/>
            <person name="Lee J."/>
            <person name="Lipzen A."/>
            <person name="Pangilinan J."/>
            <person name="LaButti K."/>
            <person name="Hainaut M."/>
            <person name="Henrissat B."/>
            <person name="Grigoriev I.V."/>
            <person name="Spatafora J.W."/>
            <person name="Aime M.C."/>
        </authorList>
    </citation>
    <scope>NUCLEOTIDE SEQUENCE [LARGE SCALE GENOMIC DNA]</scope>
    <source>
        <strain evidence="2">MCA 4198</strain>
    </source>
</reference>
<accession>A0A316YF19</accession>
<feature type="compositionally biased region" description="Basic and acidic residues" evidence="1">
    <location>
        <begin position="140"/>
        <end position="152"/>
    </location>
</feature>
<dbReference type="RefSeq" id="XP_025374909.1">
    <property type="nucleotide sequence ID" value="XM_025518258.1"/>
</dbReference>
<dbReference type="GeneID" id="37040174"/>
<proteinExistence type="predicted"/>
<organism evidence="2 3">
    <name type="scientific">Acaromyces ingoldii</name>
    <dbReference type="NCBI Taxonomy" id="215250"/>
    <lineage>
        <taxon>Eukaryota</taxon>
        <taxon>Fungi</taxon>
        <taxon>Dikarya</taxon>
        <taxon>Basidiomycota</taxon>
        <taxon>Ustilaginomycotina</taxon>
        <taxon>Exobasidiomycetes</taxon>
        <taxon>Exobasidiales</taxon>
        <taxon>Cryptobasidiaceae</taxon>
        <taxon>Acaromyces</taxon>
    </lineage>
</organism>
<dbReference type="AlphaFoldDB" id="A0A316YF19"/>
<keyword evidence="3" id="KW-1185">Reference proteome</keyword>
<evidence type="ECO:0000313" key="2">
    <source>
        <dbReference type="EMBL" id="PWN87711.1"/>
    </source>
</evidence>
<name>A0A316YF19_9BASI</name>
<feature type="compositionally biased region" description="Basic residues" evidence="1">
    <location>
        <begin position="153"/>
        <end position="171"/>
    </location>
</feature>
<dbReference type="InParanoid" id="A0A316YF19"/>
<dbReference type="EMBL" id="KZ819639">
    <property type="protein sequence ID" value="PWN87711.1"/>
    <property type="molecule type" value="Genomic_DNA"/>
</dbReference>
<gene>
    <name evidence="2" type="ORF">FA10DRAFT_175097</name>
</gene>
<feature type="region of interest" description="Disordered" evidence="1">
    <location>
        <begin position="92"/>
        <end position="226"/>
    </location>
</feature>
<feature type="compositionally biased region" description="Basic and acidic residues" evidence="1">
    <location>
        <begin position="181"/>
        <end position="204"/>
    </location>
</feature>
<feature type="compositionally biased region" description="Polar residues" evidence="1">
    <location>
        <begin position="96"/>
        <end position="109"/>
    </location>
</feature>
<sequence>MSATPATEGESVDDLIDKIAIWPDHEDELCDIFAKLLDRRTRTRGIERRFEEQVRRIEESSAPNERILCFVVETVGKDPYLLVQRAVLSMQEDQSHSSANNVLEGNSVKQVRFEERPPSQPRAMREGTRQGRKQSPVVQKPEHSSRKEEGNHSKGRTRAQHRGGKRAKRKIQGVLQLAANEEPKIPTEPRADRERKASLQEKKAHQGSKRVPRERRVSVFALTSRL</sequence>